<feature type="transmembrane region" description="Helical" evidence="1">
    <location>
        <begin position="47"/>
        <end position="65"/>
    </location>
</feature>
<dbReference type="InterPro" id="IPR009045">
    <property type="entry name" value="Zn_M74/Hedgehog-like"/>
</dbReference>
<gene>
    <name evidence="2" type="ORF">V1468_14210</name>
</gene>
<dbReference type="RefSeq" id="WP_331810888.1">
    <property type="nucleotide sequence ID" value="NZ_JAZHOU010000006.1"/>
</dbReference>
<organism evidence="2 3">
    <name type="scientific">Winogradskyella poriferorum</name>
    <dbReference type="NCBI Taxonomy" id="307627"/>
    <lineage>
        <taxon>Bacteria</taxon>
        <taxon>Pseudomonadati</taxon>
        <taxon>Bacteroidota</taxon>
        <taxon>Flavobacteriia</taxon>
        <taxon>Flavobacteriales</taxon>
        <taxon>Flavobacteriaceae</taxon>
        <taxon>Winogradskyella</taxon>
    </lineage>
</organism>
<reference evidence="2 3" key="1">
    <citation type="submission" date="2024-02" db="EMBL/GenBank/DDBJ databases">
        <title>Winogradskyella poriferorum JCM 12885.</title>
        <authorList>
            <person name="Zhang D.-F."/>
            <person name="Fu Z.-Y."/>
        </authorList>
    </citation>
    <scope>NUCLEOTIDE SEQUENCE [LARGE SCALE GENOMIC DNA]</scope>
    <source>
        <strain evidence="2 3">JCM 12885</strain>
    </source>
</reference>
<evidence type="ECO:0000256" key="1">
    <source>
        <dbReference type="SAM" id="Phobius"/>
    </source>
</evidence>
<evidence type="ECO:0000313" key="3">
    <source>
        <dbReference type="Proteomes" id="UP001356704"/>
    </source>
</evidence>
<keyword evidence="1" id="KW-1133">Transmembrane helix</keyword>
<feature type="transmembrane region" description="Helical" evidence="1">
    <location>
        <begin position="12"/>
        <end position="35"/>
    </location>
</feature>
<comment type="caution">
    <text evidence="2">The sequence shown here is derived from an EMBL/GenBank/DDBJ whole genome shotgun (WGS) entry which is preliminary data.</text>
</comment>
<name>A0ABU7W858_9FLAO</name>
<dbReference type="Gene3D" id="3.30.1380.10">
    <property type="match status" value="1"/>
</dbReference>
<accession>A0ABU7W858</accession>
<protein>
    <submittedName>
        <fullName evidence="2">Uncharacterized protein</fullName>
    </submittedName>
</protein>
<keyword evidence="3" id="KW-1185">Reference proteome</keyword>
<keyword evidence="1" id="KW-0472">Membrane</keyword>
<sequence length="258" mass="29975">MKFLKPIGHILFIALLTILTQVGGLLWLMSVFIAAKLQKRKRYTFPIVYLAFNLIIIPSVTPYFGRKKLPLIKSALKPQNLIYPLLFRNYVDNELYDVLQKSTIDLAHLGIKTTYLDANFPFLNGFPLFPHLSHNDGKKIDIAFMYLENNNKTDQKPSFMGYGAFTTESNPTSNQCKKQGYWQYDLTKYLSPDKSDALQLDRENTKTLIQGLLYRDKNSKIFIEPYLKKELGLSKYDNVRFHGCQAVRHDDHIHFEIK</sequence>
<dbReference type="EMBL" id="JAZHOU010000006">
    <property type="protein sequence ID" value="MEF3080164.1"/>
    <property type="molecule type" value="Genomic_DNA"/>
</dbReference>
<dbReference type="SUPFAM" id="SSF55166">
    <property type="entry name" value="Hedgehog/DD-peptidase"/>
    <property type="match status" value="1"/>
</dbReference>
<evidence type="ECO:0000313" key="2">
    <source>
        <dbReference type="EMBL" id="MEF3080164.1"/>
    </source>
</evidence>
<dbReference type="Proteomes" id="UP001356704">
    <property type="component" value="Unassembled WGS sequence"/>
</dbReference>
<keyword evidence="1" id="KW-0812">Transmembrane</keyword>
<proteinExistence type="predicted"/>